<evidence type="ECO:0000256" key="1">
    <source>
        <dbReference type="ARBA" id="ARBA00023015"/>
    </source>
</evidence>
<dbReference type="InterPro" id="IPR003313">
    <property type="entry name" value="AraC-bd"/>
</dbReference>
<name>A0AAP2DNI5_9BACT</name>
<keyword evidence="6" id="KW-1185">Reference proteome</keyword>
<keyword evidence="1" id="KW-0805">Transcription regulation</keyword>
<dbReference type="RefSeq" id="WP_254163999.1">
    <property type="nucleotide sequence ID" value="NZ_JAHESF010000013.1"/>
</dbReference>
<dbReference type="SMART" id="SM00342">
    <property type="entry name" value="HTH_ARAC"/>
    <property type="match status" value="1"/>
</dbReference>
<dbReference type="InterPro" id="IPR037923">
    <property type="entry name" value="HTH-like"/>
</dbReference>
<keyword evidence="3" id="KW-0804">Transcription</keyword>
<evidence type="ECO:0000256" key="3">
    <source>
        <dbReference type="ARBA" id="ARBA00023163"/>
    </source>
</evidence>
<keyword evidence="2" id="KW-0238">DNA-binding</keyword>
<comment type="caution">
    <text evidence="5">The sequence shown here is derived from an EMBL/GenBank/DDBJ whole genome shotgun (WGS) entry which is preliminary data.</text>
</comment>
<dbReference type="InterPro" id="IPR018060">
    <property type="entry name" value="HTH_AraC"/>
</dbReference>
<dbReference type="SUPFAM" id="SSF46689">
    <property type="entry name" value="Homeodomain-like"/>
    <property type="match status" value="1"/>
</dbReference>
<dbReference type="PANTHER" id="PTHR43280:SF32">
    <property type="entry name" value="TRANSCRIPTIONAL REGULATORY PROTEIN"/>
    <property type="match status" value="1"/>
</dbReference>
<sequence>MARSYKNNEAPVYALDAFSKKAHDSAFYIEKMETHLHDHKFISKPHKHDFYLLLYITRGGGTHNIDFKTYPVSPGSFFLMTPGQVHSWNLTAGTDGFIIFFLPAFYKMQAVENNLVAFPFFHSLNANPLVQLEGEQQKVISFMIDRMYDEFKAETPIDLRIVRSYLEIVLLTLGRNYPAEIKDDQPGKNTYKIRQLEQLIEKHYIKKKQPRDYADMMNLSPSYLNTICKDALGKTLTDLISERLILEAKRLFSYSDLNVTQVAGRLNFADPSYFTRFFRKHSGVTPEEFREGVRS</sequence>
<dbReference type="Pfam" id="PF02311">
    <property type="entry name" value="AraC_binding"/>
    <property type="match status" value="1"/>
</dbReference>
<dbReference type="SUPFAM" id="SSF51215">
    <property type="entry name" value="Regulatory protein AraC"/>
    <property type="match status" value="1"/>
</dbReference>
<dbReference type="AlphaFoldDB" id="A0AAP2DNI5"/>
<dbReference type="InterPro" id="IPR009057">
    <property type="entry name" value="Homeodomain-like_sf"/>
</dbReference>
<dbReference type="InterPro" id="IPR020449">
    <property type="entry name" value="Tscrpt_reg_AraC-type_HTH"/>
</dbReference>
<evidence type="ECO:0000313" key="6">
    <source>
        <dbReference type="Proteomes" id="UP001319200"/>
    </source>
</evidence>
<proteinExistence type="predicted"/>
<dbReference type="PRINTS" id="PR00032">
    <property type="entry name" value="HTHARAC"/>
</dbReference>
<evidence type="ECO:0000259" key="4">
    <source>
        <dbReference type="PROSITE" id="PS01124"/>
    </source>
</evidence>
<feature type="domain" description="HTH araC/xylS-type" evidence="4">
    <location>
        <begin position="194"/>
        <end position="292"/>
    </location>
</feature>
<dbReference type="PANTHER" id="PTHR43280">
    <property type="entry name" value="ARAC-FAMILY TRANSCRIPTIONAL REGULATOR"/>
    <property type="match status" value="1"/>
</dbReference>
<reference evidence="5 6" key="1">
    <citation type="submission" date="2021-05" db="EMBL/GenBank/DDBJ databases">
        <title>A Polyphasic approach of four new species of the genus Ohtaekwangia: Ohtaekwangia histidinii sp. nov., Ohtaekwangia cretensis sp. nov., Ohtaekwangia indiensis sp. nov., Ohtaekwangia reichenbachii sp. nov. from diverse environment.</title>
        <authorList>
            <person name="Octaviana S."/>
        </authorList>
    </citation>
    <scope>NUCLEOTIDE SEQUENCE [LARGE SCALE GENOMIC DNA]</scope>
    <source>
        <strain evidence="5 6">PWU4</strain>
    </source>
</reference>
<protein>
    <submittedName>
        <fullName evidence="5">Helix-turn-helix domain-containing protein</fullName>
    </submittedName>
</protein>
<accession>A0AAP2DNI5</accession>
<organism evidence="5 6">
    <name type="scientific">Chryseosolibacter histidini</name>
    <dbReference type="NCBI Taxonomy" id="2782349"/>
    <lineage>
        <taxon>Bacteria</taxon>
        <taxon>Pseudomonadati</taxon>
        <taxon>Bacteroidota</taxon>
        <taxon>Cytophagia</taxon>
        <taxon>Cytophagales</taxon>
        <taxon>Chryseotaleaceae</taxon>
        <taxon>Chryseosolibacter</taxon>
    </lineage>
</organism>
<dbReference type="InterPro" id="IPR014710">
    <property type="entry name" value="RmlC-like_jellyroll"/>
</dbReference>
<evidence type="ECO:0000313" key="5">
    <source>
        <dbReference type="EMBL" id="MBT1698127.1"/>
    </source>
</evidence>
<dbReference type="Gene3D" id="2.60.120.10">
    <property type="entry name" value="Jelly Rolls"/>
    <property type="match status" value="1"/>
</dbReference>
<gene>
    <name evidence="5" type="ORF">KK083_14635</name>
</gene>
<dbReference type="Gene3D" id="1.10.10.60">
    <property type="entry name" value="Homeodomain-like"/>
    <property type="match status" value="1"/>
</dbReference>
<dbReference type="Proteomes" id="UP001319200">
    <property type="component" value="Unassembled WGS sequence"/>
</dbReference>
<evidence type="ECO:0000256" key="2">
    <source>
        <dbReference type="ARBA" id="ARBA00023125"/>
    </source>
</evidence>
<dbReference type="PROSITE" id="PS01124">
    <property type="entry name" value="HTH_ARAC_FAMILY_2"/>
    <property type="match status" value="1"/>
</dbReference>
<dbReference type="EMBL" id="JAHESF010000013">
    <property type="protein sequence ID" value="MBT1698127.1"/>
    <property type="molecule type" value="Genomic_DNA"/>
</dbReference>
<dbReference type="GO" id="GO:0043565">
    <property type="term" value="F:sequence-specific DNA binding"/>
    <property type="evidence" value="ECO:0007669"/>
    <property type="project" value="InterPro"/>
</dbReference>
<dbReference type="GO" id="GO:0003700">
    <property type="term" value="F:DNA-binding transcription factor activity"/>
    <property type="evidence" value="ECO:0007669"/>
    <property type="project" value="InterPro"/>
</dbReference>
<dbReference type="Pfam" id="PF12833">
    <property type="entry name" value="HTH_18"/>
    <property type="match status" value="1"/>
</dbReference>